<dbReference type="Gene3D" id="4.10.240.10">
    <property type="entry name" value="Zn(2)-C6 fungal-type DNA-binding domain"/>
    <property type="match status" value="1"/>
</dbReference>
<dbReference type="PANTHER" id="PTHR37534:SF49">
    <property type="entry name" value="LYSINE BIOSYNTHESIS REGULATORY PROTEIN LYS14"/>
    <property type="match status" value="1"/>
</dbReference>
<dbReference type="CDD" id="cd00067">
    <property type="entry name" value="GAL4"/>
    <property type="match status" value="1"/>
</dbReference>
<keyword evidence="2" id="KW-0805">Transcription regulation</keyword>
<dbReference type="EMBL" id="JAVRRD010000022">
    <property type="protein sequence ID" value="KAK5048216.1"/>
    <property type="molecule type" value="Genomic_DNA"/>
</dbReference>
<evidence type="ECO:0000259" key="6">
    <source>
        <dbReference type="PROSITE" id="PS50048"/>
    </source>
</evidence>
<comment type="caution">
    <text evidence="7">The sequence shown here is derived from an EMBL/GenBank/DDBJ whole genome shotgun (WGS) entry which is preliminary data.</text>
</comment>
<dbReference type="SMART" id="SM00066">
    <property type="entry name" value="GAL4"/>
    <property type="match status" value="1"/>
</dbReference>
<proteinExistence type="predicted"/>
<accession>A0AAV9N2G3</accession>
<dbReference type="PANTHER" id="PTHR37534">
    <property type="entry name" value="TRANSCRIPTIONAL ACTIVATOR PROTEIN UGA3"/>
    <property type="match status" value="1"/>
</dbReference>
<dbReference type="RefSeq" id="XP_064703674.1">
    <property type="nucleotide sequence ID" value="XM_064849450.1"/>
</dbReference>
<dbReference type="PROSITE" id="PS00463">
    <property type="entry name" value="ZN2_CY6_FUNGAL_1"/>
    <property type="match status" value="1"/>
</dbReference>
<dbReference type="AlphaFoldDB" id="A0AAV9N2G3"/>
<dbReference type="InterPro" id="IPR001138">
    <property type="entry name" value="Zn2Cys6_DnaBD"/>
</dbReference>
<reference evidence="7 8" key="1">
    <citation type="submission" date="2023-08" db="EMBL/GenBank/DDBJ databases">
        <title>Black Yeasts Isolated from many extreme environments.</title>
        <authorList>
            <person name="Coleine C."/>
            <person name="Stajich J.E."/>
            <person name="Selbmann L."/>
        </authorList>
    </citation>
    <scope>NUCLEOTIDE SEQUENCE [LARGE SCALE GENOMIC DNA]</scope>
    <source>
        <strain evidence="7 8">CCFEE 5792</strain>
    </source>
</reference>
<evidence type="ECO:0000256" key="3">
    <source>
        <dbReference type="ARBA" id="ARBA00023125"/>
    </source>
</evidence>
<dbReference type="GeneID" id="89974060"/>
<evidence type="ECO:0000256" key="5">
    <source>
        <dbReference type="ARBA" id="ARBA00023242"/>
    </source>
</evidence>
<evidence type="ECO:0000256" key="4">
    <source>
        <dbReference type="ARBA" id="ARBA00023163"/>
    </source>
</evidence>
<dbReference type="SUPFAM" id="SSF57701">
    <property type="entry name" value="Zn2/Cys6 DNA-binding domain"/>
    <property type="match status" value="1"/>
</dbReference>
<feature type="domain" description="Zn(2)-C6 fungal-type" evidence="6">
    <location>
        <begin position="19"/>
        <end position="47"/>
    </location>
</feature>
<protein>
    <recommendedName>
        <fullName evidence="6">Zn(2)-C6 fungal-type domain-containing protein</fullName>
    </recommendedName>
</protein>
<dbReference type="PROSITE" id="PS50048">
    <property type="entry name" value="ZN2_CY6_FUNGAL_2"/>
    <property type="match status" value="1"/>
</dbReference>
<keyword evidence="5" id="KW-0539">Nucleus</keyword>
<evidence type="ECO:0000256" key="1">
    <source>
        <dbReference type="ARBA" id="ARBA00004123"/>
    </source>
</evidence>
<dbReference type="GO" id="GO:0000976">
    <property type="term" value="F:transcription cis-regulatory region binding"/>
    <property type="evidence" value="ECO:0007669"/>
    <property type="project" value="TreeGrafter"/>
</dbReference>
<dbReference type="GO" id="GO:0000981">
    <property type="term" value="F:DNA-binding transcription factor activity, RNA polymerase II-specific"/>
    <property type="evidence" value="ECO:0007669"/>
    <property type="project" value="InterPro"/>
</dbReference>
<sequence length="568" mass="62956">MPRRRPSSSAPVRRRTRTGCLTCRGRKIKCDEGKPVCGQCMLKGFECDTTSTLKWETEYLSKGLAFGRSGVWSKHPKEGVSPPAFFPTDDISYWCSFPRIHTYSFINTTIGVDEEFTTVEQPTSNGELALVSPTNSPATLALAQRRSSTPPMPYSPDSYARVLQLPVLPLSGVFGILPSARDSDASLLLSYYIEKICPLTSASKHAATPFASLIVPFSVSSSPLAMSSITALAACHLSRSQTIFKAKALRLGQQVIQSLRAKLSMSDASMVAMDPEIVVVMLLLCLFEIINECDKRWVVHLKGARDLLRLRREVSTGTLHDSDLIELFRFCEHYFAFQDVMGRTACGENPVFGSEFWSAEPADCNPWLGCSPELVYVLSKITEMGREGPQHRHTLQFRIAVASLEQQLTTLTQRVSEVSDDALREAAEVKKLAAELYLQCVLNDADPSVTWVADRVSNLLNMIATLVEKNVLSGIGWPLFVAAVELDPAHDYQIPQSNLHAPRYARAFVLYTLDKLSGSLVNVARTRSVIEKVWQARDLQQFLENNNNGPGNDWEQLVAPLCSNMSLV</sequence>
<keyword evidence="8" id="KW-1185">Reference proteome</keyword>
<keyword evidence="4" id="KW-0804">Transcription</keyword>
<dbReference type="Pfam" id="PF00172">
    <property type="entry name" value="Zn_clus"/>
    <property type="match status" value="1"/>
</dbReference>
<comment type="subcellular location">
    <subcellularLocation>
        <location evidence="1">Nucleus</location>
    </subcellularLocation>
</comment>
<dbReference type="InterPro" id="IPR021858">
    <property type="entry name" value="Fun_TF"/>
</dbReference>
<name>A0AAV9N2G3_9EURO</name>
<dbReference type="Proteomes" id="UP001358417">
    <property type="component" value="Unassembled WGS sequence"/>
</dbReference>
<keyword evidence="3" id="KW-0238">DNA-binding</keyword>
<evidence type="ECO:0000313" key="7">
    <source>
        <dbReference type="EMBL" id="KAK5048216.1"/>
    </source>
</evidence>
<organism evidence="7 8">
    <name type="scientific">Exophiala bonariae</name>
    <dbReference type="NCBI Taxonomy" id="1690606"/>
    <lineage>
        <taxon>Eukaryota</taxon>
        <taxon>Fungi</taxon>
        <taxon>Dikarya</taxon>
        <taxon>Ascomycota</taxon>
        <taxon>Pezizomycotina</taxon>
        <taxon>Eurotiomycetes</taxon>
        <taxon>Chaetothyriomycetidae</taxon>
        <taxon>Chaetothyriales</taxon>
        <taxon>Herpotrichiellaceae</taxon>
        <taxon>Exophiala</taxon>
    </lineage>
</organism>
<gene>
    <name evidence="7" type="ORF">LTR84_005886</name>
</gene>
<dbReference type="GO" id="GO:0005634">
    <property type="term" value="C:nucleus"/>
    <property type="evidence" value="ECO:0007669"/>
    <property type="project" value="UniProtKB-SubCell"/>
</dbReference>
<dbReference type="Pfam" id="PF11951">
    <property type="entry name" value="Fungal_trans_2"/>
    <property type="match status" value="1"/>
</dbReference>
<evidence type="ECO:0000256" key="2">
    <source>
        <dbReference type="ARBA" id="ARBA00023015"/>
    </source>
</evidence>
<evidence type="ECO:0000313" key="8">
    <source>
        <dbReference type="Proteomes" id="UP001358417"/>
    </source>
</evidence>
<dbReference type="InterPro" id="IPR036864">
    <property type="entry name" value="Zn2-C6_fun-type_DNA-bd_sf"/>
</dbReference>
<dbReference type="GO" id="GO:0045944">
    <property type="term" value="P:positive regulation of transcription by RNA polymerase II"/>
    <property type="evidence" value="ECO:0007669"/>
    <property type="project" value="TreeGrafter"/>
</dbReference>
<dbReference type="GO" id="GO:0008270">
    <property type="term" value="F:zinc ion binding"/>
    <property type="evidence" value="ECO:0007669"/>
    <property type="project" value="InterPro"/>
</dbReference>